<protein>
    <submittedName>
        <fullName evidence="1">Uncharacterized protein</fullName>
    </submittedName>
</protein>
<proteinExistence type="predicted"/>
<sequence length="157" mass="18867">ETLPKRKFCPRTYPYNHNLVLTCICFLKETLSKRRFCPKTYSYVHNSVLICIYFLKETLPKWRFCRNYIHIFTNIVLICIYFLKKTLPKQKFCPETYPYIHKKLCSYGLSPKSQYNHMSIKFILIYSRDNLAYAGALPKFTIHSNYQMNSQVYTRSL</sequence>
<evidence type="ECO:0000313" key="2">
    <source>
        <dbReference type="Proteomes" id="UP000652761"/>
    </source>
</evidence>
<reference evidence="1" key="1">
    <citation type="submission" date="2017-07" db="EMBL/GenBank/DDBJ databases">
        <title>Taro Niue Genome Assembly and Annotation.</title>
        <authorList>
            <person name="Atibalentja N."/>
            <person name="Keating K."/>
            <person name="Fields C.J."/>
        </authorList>
    </citation>
    <scope>NUCLEOTIDE SEQUENCE</scope>
    <source>
        <strain evidence="1">Niue_2</strain>
        <tissue evidence="1">Leaf</tissue>
    </source>
</reference>
<accession>A0A843UVP5</accession>
<organism evidence="1 2">
    <name type="scientific">Colocasia esculenta</name>
    <name type="common">Wild taro</name>
    <name type="synonym">Arum esculentum</name>
    <dbReference type="NCBI Taxonomy" id="4460"/>
    <lineage>
        <taxon>Eukaryota</taxon>
        <taxon>Viridiplantae</taxon>
        <taxon>Streptophyta</taxon>
        <taxon>Embryophyta</taxon>
        <taxon>Tracheophyta</taxon>
        <taxon>Spermatophyta</taxon>
        <taxon>Magnoliopsida</taxon>
        <taxon>Liliopsida</taxon>
        <taxon>Araceae</taxon>
        <taxon>Aroideae</taxon>
        <taxon>Colocasieae</taxon>
        <taxon>Colocasia</taxon>
    </lineage>
</organism>
<dbReference type="EMBL" id="NMUH01000909">
    <property type="protein sequence ID" value="MQL86537.1"/>
    <property type="molecule type" value="Genomic_DNA"/>
</dbReference>
<dbReference type="AlphaFoldDB" id="A0A843UVP5"/>
<dbReference type="Proteomes" id="UP000652761">
    <property type="component" value="Unassembled WGS sequence"/>
</dbReference>
<name>A0A843UVP5_COLES</name>
<keyword evidence="2" id="KW-1185">Reference proteome</keyword>
<evidence type="ECO:0000313" key="1">
    <source>
        <dbReference type="EMBL" id="MQL86537.1"/>
    </source>
</evidence>
<comment type="caution">
    <text evidence="1">The sequence shown here is derived from an EMBL/GenBank/DDBJ whole genome shotgun (WGS) entry which is preliminary data.</text>
</comment>
<feature type="non-terminal residue" evidence="1">
    <location>
        <position position="157"/>
    </location>
</feature>
<feature type="non-terminal residue" evidence="1">
    <location>
        <position position="1"/>
    </location>
</feature>
<gene>
    <name evidence="1" type="ORF">Taro_019077</name>
</gene>